<accession>A0A4R5Q761</accession>
<dbReference type="RefSeq" id="WP_133292445.1">
    <property type="nucleotide sequence ID" value="NZ_SMSJ01000099.1"/>
</dbReference>
<dbReference type="InterPro" id="IPR036388">
    <property type="entry name" value="WH-like_DNA-bd_sf"/>
</dbReference>
<keyword evidence="2" id="KW-1185">Reference proteome</keyword>
<sequence length="198" mass="21223">MAPQAAGLNSIARAEASPAQARETLLAVLGQPSEELLQDAYLALRAFAWKALDQRRRDPELREWDDLLCAAATLMAQQGQPALGERLTALHELLSESVAVSETLAAQDITRRQHVAEVLDFLASKGGQANRSAIGAQLSLGQANLTRVLNLMLAAGLIERTTLGKEAVFNLSRNGLDTQHARLTGLRRTGSPPRVASA</sequence>
<dbReference type="OrthoDB" id="7269917at2"/>
<comment type="caution">
    <text evidence="1">The sequence shown here is derived from an EMBL/GenBank/DDBJ whole genome shotgun (WGS) entry which is preliminary data.</text>
</comment>
<dbReference type="EMBL" id="SMSJ01000099">
    <property type="protein sequence ID" value="TDH58722.1"/>
    <property type="molecule type" value="Genomic_DNA"/>
</dbReference>
<dbReference type="AlphaFoldDB" id="A0A4R5Q761"/>
<reference evidence="1 2" key="1">
    <citation type="journal article" date="2016" name="J. Microbiol.">
        <title>Dankookia rubra gen. nov., sp. nov., an alphaproteobacterium isolated from sediment of a shallow stream.</title>
        <authorList>
            <person name="Kim W.H."/>
            <person name="Kim D.H."/>
            <person name="Kang K."/>
            <person name="Ahn T.Y."/>
        </authorList>
    </citation>
    <scope>NUCLEOTIDE SEQUENCE [LARGE SCALE GENOMIC DNA]</scope>
    <source>
        <strain evidence="1 2">JCM30602</strain>
    </source>
</reference>
<evidence type="ECO:0000313" key="2">
    <source>
        <dbReference type="Proteomes" id="UP000295096"/>
    </source>
</evidence>
<proteinExistence type="predicted"/>
<dbReference type="Gene3D" id="1.10.10.10">
    <property type="entry name" value="Winged helix-like DNA-binding domain superfamily/Winged helix DNA-binding domain"/>
    <property type="match status" value="1"/>
</dbReference>
<name>A0A4R5Q761_9PROT</name>
<dbReference type="SUPFAM" id="SSF46785">
    <property type="entry name" value="Winged helix' DNA-binding domain"/>
    <property type="match status" value="1"/>
</dbReference>
<gene>
    <name evidence="1" type="ORF">E2C06_31025</name>
</gene>
<dbReference type="InterPro" id="IPR036390">
    <property type="entry name" value="WH_DNA-bd_sf"/>
</dbReference>
<protein>
    <submittedName>
        <fullName evidence="1">Uncharacterized protein</fullName>
    </submittedName>
</protein>
<organism evidence="1 2">
    <name type="scientific">Dankookia rubra</name>
    <dbReference type="NCBI Taxonomy" id="1442381"/>
    <lineage>
        <taxon>Bacteria</taxon>
        <taxon>Pseudomonadati</taxon>
        <taxon>Pseudomonadota</taxon>
        <taxon>Alphaproteobacteria</taxon>
        <taxon>Acetobacterales</taxon>
        <taxon>Roseomonadaceae</taxon>
        <taxon>Dankookia</taxon>
    </lineage>
</organism>
<dbReference type="Proteomes" id="UP000295096">
    <property type="component" value="Unassembled WGS sequence"/>
</dbReference>
<evidence type="ECO:0000313" key="1">
    <source>
        <dbReference type="EMBL" id="TDH58722.1"/>
    </source>
</evidence>